<organism evidence="1 2">
    <name type="scientific">Arctium lappa</name>
    <name type="common">Greater burdock</name>
    <name type="synonym">Lappa major</name>
    <dbReference type="NCBI Taxonomy" id="4217"/>
    <lineage>
        <taxon>Eukaryota</taxon>
        <taxon>Viridiplantae</taxon>
        <taxon>Streptophyta</taxon>
        <taxon>Embryophyta</taxon>
        <taxon>Tracheophyta</taxon>
        <taxon>Spermatophyta</taxon>
        <taxon>Magnoliopsida</taxon>
        <taxon>eudicotyledons</taxon>
        <taxon>Gunneridae</taxon>
        <taxon>Pentapetalae</taxon>
        <taxon>asterids</taxon>
        <taxon>campanulids</taxon>
        <taxon>Asterales</taxon>
        <taxon>Asteraceae</taxon>
        <taxon>Carduoideae</taxon>
        <taxon>Cardueae</taxon>
        <taxon>Arctiinae</taxon>
        <taxon>Arctium</taxon>
    </lineage>
</organism>
<dbReference type="Proteomes" id="UP001055879">
    <property type="component" value="Linkage Group LG02"/>
</dbReference>
<accession>A0ACB9EIJ7</accession>
<proteinExistence type="predicted"/>
<evidence type="ECO:0000313" key="2">
    <source>
        <dbReference type="Proteomes" id="UP001055879"/>
    </source>
</evidence>
<comment type="caution">
    <text evidence="1">The sequence shown here is derived from an EMBL/GenBank/DDBJ whole genome shotgun (WGS) entry which is preliminary data.</text>
</comment>
<protein>
    <submittedName>
        <fullName evidence="1">Uncharacterized protein</fullName>
    </submittedName>
</protein>
<evidence type="ECO:0000313" key="1">
    <source>
        <dbReference type="EMBL" id="KAI3758744.1"/>
    </source>
</evidence>
<reference evidence="2" key="1">
    <citation type="journal article" date="2022" name="Mol. Ecol. Resour.">
        <title>The genomes of chicory, endive, great burdock and yacon provide insights into Asteraceae palaeo-polyploidization history and plant inulin production.</title>
        <authorList>
            <person name="Fan W."/>
            <person name="Wang S."/>
            <person name="Wang H."/>
            <person name="Wang A."/>
            <person name="Jiang F."/>
            <person name="Liu H."/>
            <person name="Zhao H."/>
            <person name="Xu D."/>
            <person name="Zhang Y."/>
        </authorList>
    </citation>
    <scope>NUCLEOTIDE SEQUENCE [LARGE SCALE GENOMIC DNA]</scope>
    <source>
        <strain evidence="2">cv. Niubang</strain>
    </source>
</reference>
<keyword evidence="2" id="KW-1185">Reference proteome</keyword>
<dbReference type="EMBL" id="CM042048">
    <property type="protein sequence ID" value="KAI3758744.1"/>
    <property type="molecule type" value="Genomic_DNA"/>
</dbReference>
<name>A0ACB9EIJ7_ARCLA</name>
<reference evidence="1 2" key="2">
    <citation type="journal article" date="2022" name="Mol. Ecol. Resour.">
        <title>The genomes of chicory, endive, great burdock and yacon provide insights into Asteraceae paleo-polyploidization history and plant inulin production.</title>
        <authorList>
            <person name="Fan W."/>
            <person name="Wang S."/>
            <person name="Wang H."/>
            <person name="Wang A."/>
            <person name="Jiang F."/>
            <person name="Liu H."/>
            <person name="Zhao H."/>
            <person name="Xu D."/>
            <person name="Zhang Y."/>
        </authorList>
    </citation>
    <scope>NUCLEOTIDE SEQUENCE [LARGE SCALE GENOMIC DNA]</scope>
    <source>
        <strain evidence="2">cv. Niubang</strain>
    </source>
</reference>
<gene>
    <name evidence="1" type="ORF">L6452_06316</name>
</gene>
<sequence length="107" mass="11630">MKVVPPKKPSSIVDYHPMVIEGETVKAPSGTMSHTDVIGASKLEVFPFLSKDKEVEGLVEGVKKPTSMTMTSKIPTDFMKMESMATLSFFLGGELFPHPSQEAVSRG</sequence>